<feature type="chain" id="PRO_5015593213" description="Asl1-like glycosyl hydrolase catalytic domain-containing protein" evidence="2">
    <location>
        <begin position="17"/>
        <end position="292"/>
    </location>
</feature>
<dbReference type="RefSeq" id="WP_108689089.1">
    <property type="nucleotide sequence ID" value="NZ_QCYK01000003.1"/>
</dbReference>
<dbReference type="InterPro" id="IPR017853">
    <property type="entry name" value="GH"/>
</dbReference>
<evidence type="ECO:0000259" key="3">
    <source>
        <dbReference type="Pfam" id="PF11790"/>
    </source>
</evidence>
<dbReference type="Pfam" id="PF11790">
    <property type="entry name" value="Glyco_hydro_cc"/>
    <property type="match status" value="1"/>
</dbReference>
<dbReference type="PANTHER" id="PTHR34154">
    <property type="entry name" value="ALKALI-SENSITIVE LINKAGE PROTEIN 1"/>
    <property type="match status" value="1"/>
</dbReference>
<name>A0A2T7BE31_9BACT</name>
<dbReference type="InterPro" id="IPR053183">
    <property type="entry name" value="ASL1"/>
</dbReference>
<dbReference type="PROSITE" id="PS51257">
    <property type="entry name" value="PROKAR_LIPOPROTEIN"/>
    <property type="match status" value="1"/>
</dbReference>
<gene>
    <name evidence="4" type="ORF">DCC81_23435</name>
</gene>
<dbReference type="AlphaFoldDB" id="A0A2T7BE31"/>
<feature type="region of interest" description="Disordered" evidence="1">
    <location>
        <begin position="21"/>
        <end position="42"/>
    </location>
</feature>
<evidence type="ECO:0000313" key="4">
    <source>
        <dbReference type="EMBL" id="PUZ23341.1"/>
    </source>
</evidence>
<protein>
    <recommendedName>
        <fullName evidence="3">Asl1-like glycosyl hydrolase catalytic domain-containing protein</fullName>
    </recommendedName>
</protein>
<dbReference type="Gene3D" id="3.20.20.80">
    <property type="entry name" value="Glycosidases"/>
    <property type="match status" value="1"/>
</dbReference>
<evidence type="ECO:0000256" key="1">
    <source>
        <dbReference type="SAM" id="MobiDB-lite"/>
    </source>
</evidence>
<sequence>MRKCSILLLCSLVLFACSKKDSPSNGGTKPPPTTMDSVGKKGTDFSTNTANGTWYGNVTTLKSHWFYTWGTTLPFELAPSHTEFVSMFWGSGNVTDDNIAYVKARKAEGKVKYVIGFNEPDLPDQANMTADQALALWPKLESLDLPLGSPACSWPTVNWFTEFMQKAKAQGRRVDFICVHMYVGTDDQNFMQVLQTLYNTYKLPIWVTEFATCANDAKSMADNPYTPATVLSFMQRLLPQLEAAPYVQRYAWFSGDPASARLWSSALVSANGQLTDLGKWYADYKPNNNAGK</sequence>
<reference evidence="4 5" key="1">
    <citation type="submission" date="2018-04" db="EMBL/GenBank/DDBJ databases">
        <title>Chitinophaga fuyangensis sp. nov., isolated from soil in a chemical factory.</title>
        <authorList>
            <person name="Chen K."/>
        </authorList>
    </citation>
    <scope>NUCLEOTIDE SEQUENCE [LARGE SCALE GENOMIC DNA]</scope>
    <source>
        <strain evidence="4 5">LY-1</strain>
    </source>
</reference>
<evidence type="ECO:0000256" key="2">
    <source>
        <dbReference type="SAM" id="SignalP"/>
    </source>
</evidence>
<evidence type="ECO:0000313" key="5">
    <source>
        <dbReference type="Proteomes" id="UP000244450"/>
    </source>
</evidence>
<dbReference type="OrthoDB" id="9809583at2"/>
<dbReference type="PANTHER" id="PTHR34154:SF3">
    <property type="entry name" value="ALKALI-SENSITIVE LINKAGE PROTEIN 1"/>
    <property type="match status" value="1"/>
</dbReference>
<dbReference type="EMBL" id="QCYK01000003">
    <property type="protein sequence ID" value="PUZ23341.1"/>
    <property type="molecule type" value="Genomic_DNA"/>
</dbReference>
<dbReference type="SUPFAM" id="SSF51445">
    <property type="entry name" value="(Trans)glycosidases"/>
    <property type="match status" value="1"/>
</dbReference>
<comment type="caution">
    <text evidence="4">The sequence shown here is derived from an EMBL/GenBank/DDBJ whole genome shotgun (WGS) entry which is preliminary data.</text>
</comment>
<dbReference type="InterPro" id="IPR024655">
    <property type="entry name" value="Asl1_glyco_hydro_catalytic"/>
</dbReference>
<dbReference type="GO" id="GO:0071966">
    <property type="term" value="P:fungal-type cell wall polysaccharide metabolic process"/>
    <property type="evidence" value="ECO:0007669"/>
    <property type="project" value="TreeGrafter"/>
</dbReference>
<keyword evidence="5" id="KW-1185">Reference proteome</keyword>
<feature type="domain" description="Asl1-like glycosyl hydrolase catalytic" evidence="3">
    <location>
        <begin position="57"/>
        <end position="281"/>
    </location>
</feature>
<feature type="signal peptide" evidence="2">
    <location>
        <begin position="1"/>
        <end position="16"/>
    </location>
</feature>
<organism evidence="4 5">
    <name type="scientific">Chitinophaga parva</name>
    <dbReference type="NCBI Taxonomy" id="2169414"/>
    <lineage>
        <taxon>Bacteria</taxon>
        <taxon>Pseudomonadati</taxon>
        <taxon>Bacteroidota</taxon>
        <taxon>Chitinophagia</taxon>
        <taxon>Chitinophagales</taxon>
        <taxon>Chitinophagaceae</taxon>
        <taxon>Chitinophaga</taxon>
    </lineage>
</organism>
<dbReference type="Proteomes" id="UP000244450">
    <property type="component" value="Unassembled WGS sequence"/>
</dbReference>
<proteinExistence type="predicted"/>
<keyword evidence="2" id="KW-0732">Signal</keyword>
<accession>A0A2T7BE31</accession>